<reference evidence="2" key="1">
    <citation type="journal article" date="2020" name="Stud. Mycol.">
        <title>101 Dothideomycetes genomes: a test case for predicting lifestyles and emergence of pathogens.</title>
        <authorList>
            <person name="Haridas S."/>
            <person name="Albert R."/>
            <person name="Binder M."/>
            <person name="Bloem J."/>
            <person name="Labutti K."/>
            <person name="Salamov A."/>
            <person name="Andreopoulos B."/>
            <person name="Baker S."/>
            <person name="Barry K."/>
            <person name="Bills G."/>
            <person name="Bluhm B."/>
            <person name="Cannon C."/>
            <person name="Castanera R."/>
            <person name="Culley D."/>
            <person name="Daum C."/>
            <person name="Ezra D."/>
            <person name="Gonzalez J."/>
            <person name="Henrissat B."/>
            <person name="Kuo A."/>
            <person name="Liang C."/>
            <person name="Lipzen A."/>
            <person name="Lutzoni F."/>
            <person name="Magnuson J."/>
            <person name="Mondo S."/>
            <person name="Nolan M."/>
            <person name="Ohm R."/>
            <person name="Pangilinan J."/>
            <person name="Park H.-J."/>
            <person name="Ramirez L."/>
            <person name="Alfaro M."/>
            <person name="Sun H."/>
            <person name="Tritt A."/>
            <person name="Yoshinaga Y."/>
            <person name="Zwiers L.-H."/>
            <person name="Turgeon B."/>
            <person name="Goodwin S."/>
            <person name="Spatafora J."/>
            <person name="Crous P."/>
            <person name="Grigoriev I."/>
        </authorList>
    </citation>
    <scope>NUCLEOTIDE SEQUENCE</scope>
    <source>
        <strain evidence="2">CBS 269.34</strain>
    </source>
</reference>
<evidence type="ECO:0000313" key="2">
    <source>
        <dbReference type="EMBL" id="KAF2501938.1"/>
    </source>
</evidence>
<dbReference type="PANTHER" id="PTHR38790">
    <property type="entry name" value="2EXR DOMAIN-CONTAINING PROTEIN-RELATED"/>
    <property type="match status" value="1"/>
</dbReference>
<name>A0A6A6RAW0_9PEZI</name>
<organism evidence="2 3">
    <name type="scientific">Lophium mytilinum</name>
    <dbReference type="NCBI Taxonomy" id="390894"/>
    <lineage>
        <taxon>Eukaryota</taxon>
        <taxon>Fungi</taxon>
        <taxon>Dikarya</taxon>
        <taxon>Ascomycota</taxon>
        <taxon>Pezizomycotina</taxon>
        <taxon>Dothideomycetes</taxon>
        <taxon>Pleosporomycetidae</taxon>
        <taxon>Mytilinidiales</taxon>
        <taxon>Mytilinidiaceae</taxon>
        <taxon>Lophium</taxon>
    </lineage>
</organism>
<keyword evidence="3" id="KW-1185">Reference proteome</keyword>
<protein>
    <recommendedName>
        <fullName evidence="1">DUF7730 domain-containing protein</fullName>
    </recommendedName>
</protein>
<dbReference type="OrthoDB" id="4757095at2759"/>
<dbReference type="InterPro" id="IPR056632">
    <property type="entry name" value="DUF7730"/>
</dbReference>
<dbReference type="Pfam" id="PF24864">
    <property type="entry name" value="DUF7730"/>
    <property type="match status" value="1"/>
</dbReference>
<feature type="domain" description="DUF7730" evidence="1">
    <location>
        <begin position="77"/>
        <end position="315"/>
    </location>
</feature>
<evidence type="ECO:0000313" key="3">
    <source>
        <dbReference type="Proteomes" id="UP000799750"/>
    </source>
</evidence>
<sequence length="351" mass="39791">MSNSQKPLRALKIVWERTQSMLLCVLCCPVVIAVAAHERAGQYYASRPPKPRCPATLDAHGMPLSRPAHQDIVPRTTQSQSLFLTKLPPEIRAMIYEQTLGGHVIHLKAVQRVLEAYDCHWPDGWKCACGHFARNRRRSFGYRHKPLQMLMTCMQIYQEAILFLYSTNTFCMRMEAFSANSSLVKFYLPAIMQPDAFNAIRSLQLVRRITVDMPPAVPYGLDTPLAATDGTRNWTAANRAWGLIWKTIASMKSLQHLRVDITSCHRDDLAGEQLKRGWLENEPVVVRLVEVQAKSMELKTFEMVMPYRESLSEMRIGGRVWPLGKPPIPWISDGLCGAVLSFRTAPSVLID</sequence>
<accession>A0A6A6RAW0</accession>
<dbReference type="EMBL" id="MU004181">
    <property type="protein sequence ID" value="KAF2501938.1"/>
    <property type="molecule type" value="Genomic_DNA"/>
</dbReference>
<gene>
    <name evidence="2" type="ORF">BU16DRAFT_22</name>
</gene>
<proteinExistence type="predicted"/>
<dbReference type="AlphaFoldDB" id="A0A6A6RAW0"/>
<evidence type="ECO:0000259" key="1">
    <source>
        <dbReference type="Pfam" id="PF24864"/>
    </source>
</evidence>
<dbReference type="PANTHER" id="PTHR38790:SF9">
    <property type="entry name" value="F-BOX DOMAIN-CONTAINING PROTEIN"/>
    <property type="match status" value="1"/>
</dbReference>
<dbReference type="Proteomes" id="UP000799750">
    <property type="component" value="Unassembled WGS sequence"/>
</dbReference>